<keyword evidence="2" id="KW-1185">Reference proteome</keyword>
<evidence type="ECO:0000313" key="2">
    <source>
        <dbReference type="Proteomes" id="UP000828941"/>
    </source>
</evidence>
<name>A0ACB9PTR2_BAUVA</name>
<accession>A0ACB9PTR2</accession>
<evidence type="ECO:0000313" key="1">
    <source>
        <dbReference type="EMBL" id="KAI4350986.1"/>
    </source>
</evidence>
<dbReference type="EMBL" id="CM039428">
    <property type="protein sequence ID" value="KAI4350986.1"/>
    <property type="molecule type" value="Genomic_DNA"/>
</dbReference>
<reference evidence="1 2" key="1">
    <citation type="journal article" date="2022" name="DNA Res.">
        <title>Chromosomal-level genome assembly of the orchid tree Bauhinia variegata (Leguminosae; Cercidoideae) supports the allotetraploid origin hypothesis of Bauhinia.</title>
        <authorList>
            <person name="Zhong Y."/>
            <person name="Chen Y."/>
            <person name="Zheng D."/>
            <person name="Pang J."/>
            <person name="Liu Y."/>
            <person name="Luo S."/>
            <person name="Meng S."/>
            <person name="Qian L."/>
            <person name="Wei D."/>
            <person name="Dai S."/>
            <person name="Zhou R."/>
        </authorList>
    </citation>
    <scope>NUCLEOTIDE SEQUENCE [LARGE SCALE GENOMIC DNA]</scope>
    <source>
        <strain evidence="1">BV-YZ2020</strain>
    </source>
</reference>
<proteinExistence type="predicted"/>
<sequence>MMLGENVVKPERVSATLPATSLNKPIRSVCISRFNEEVAYDGTALTEEEENLAGSATLVGGQAVAISDFRVKDIEEDIRALQLDSAAEDNNGVVNLENAKLEEVEKSDKMDEEDNNGVVNPEDAKLEEVEKSDNFVVVGGIQ</sequence>
<gene>
    <name evidence="1" type="ORF">L6164_005383</name>
</gene>
<comment type="caution">
    <text evidence="1">The sequence shown here is derived from an EMBL/GenBank/DDBJ whole genome shotgun (WGS) entry which is preliminary data.</text>
</comment>
<protein>
    <submittedName>
        <fullName evidence="1">Uncharacterized protein</fullName>
    </submittedName>
</protein>
<dbReference type="Proteomes" id="UP000828941">
    <property type="component" value="Chromosome 3"/>
</dbReference>
<organism evidence="1 2">
    <name type="scientific">Bauhinia variegata</name>
    <name type="common">Purple orchid tree</name>
    <name type="synonym">Phanera variegata</name>
    <dbReference type="NCBI Taxonomy" id="167791"/>
    <lineage>
        <taxon>Eukaryota</taxon>
        <taxon>Viridiplantae</taxon>
        <taxon>Streptophyta</taxon>
        <taxon>Embryophyta</taxon>
        <taxon>Tracheophyta</taxon>
        <taxon>Spermatophyta</taxon>
        <taxon>Magnoliopsida</taxon>
        <taxon>eudicotyledons</taxon>
        <taxon>Gunneridae</taxon>
        <taxon>Pentapetalae</taxon>
        <taxon>rosids</taxon>
        <taxon>fabids</taxon>
        <taxon>Fabales</taxon>
        <taxon>Fabaceae</taxon>
        <taxon>Cercidoideae</taxon>
        <taxon>Cercideae</taxon>
        <taxon>Bauhiniinae</taxon>
        <taxon>Bauhinia</taxon>
    </lineage>
</organism>